<accession>A0A8H6IHF8</accession>
<gene>
    <name evidence="2" type="ORF">DFP72DRAFT_1059491</name>
</gene>
<sequence length="460" mass="48224">MVLHNDDGGPQKEPVRPLFSDLRPQAHENEDDSVSVGDSVQLEQGDMAGDGAGEHAGMSGLGDMGDMDEMYTDEDEVCNALAASSQLSILCSQPTQPLEEVDEVPGESSVQPGPVDMANARALRNRVVSKTAPLTKSRSKSGLPSPSTLALERKVDDLNERVTTLQATVKELGVSVRELQRGMGEGTSGGVGPGALADLRNTVDGLERASRVITVTLEQQVHPVLKSHVAFVAGARATIDGLKGDVAGLMPLKATTSAYGERLLRIELAGRGAPAPVVPSKRALEQDLPLFSFHGPDGPARDSSSGAPSRPFVPMPSSRPSQSVSRGPGGPQHASPTRSGGLPPPVTAPNSLPSLRRPPVNVLVRIGPVDTKGVGERAALVGWLNAAQIPVVNLSPSKQQILDSIEAVYFSAELTHLMVRLSSRPAAYDLAHAWNTHVKSTVPLCAGTFAETVVQGNGVE</sequence>
<keyword evidence="3" id="KW-1185">Reference proteome</keyword>
<evidence type="ECO:0000313" key="3">
    <source>
        <dbReference type="Proteomes" id="UP000521943"/>
    </source>
</evidence>
<name>A0A8H6IHF8_9AGAR</name>
<proteinExistence type="predicted"/>
<comment type="caution">
    <text evidence="2">The sequence shown here is derived from an EMBL/GenBank/DDBJ whole genome shotgun (WGS) entry which is preliminary data.</text>
</comment>
<feature type="region of interest" description="Disordered" evidence="1">
    <location>
        <begin position="1"/>
        <end position="59"/>
    </location>
</feature>
<organism evidence="2 3">
    <name type="scientific">Ephemerocybe angulata</name>
    <dbReference type="NCBI Taxonomy" id="980116"/>
    <lineage>
        <taxon>Eukaryota</taxon>
        <taxon>Fungi</taxon>
        <taxon>Dikarya</taxon>
        <taxon>Basidiomycota</taxon>
        <taxon>Agaricomycotina</taxon>
        <taxon>Agaricomycetes</taxon>
        <taxon>Agaricomycetidae</taxon>
        <taxon>Agaricales</taxon>
        <taxon>Agaricineae</taxon>
        <taxon>Psathyrellaceae</taxon>
        <taxon>Ephemerocybe</taxon>
    </lineage>
</organism>
<feature type="region of interest" description="Disordered" evidence="1">
    <location>
        <begin position="290"/>
        <end position="354"/>
    </location>
</feature>
<feature type="compositionally biased region" description="Basic and acidic residues" evidence="1">
    <location>
        <begin position="1"/>
        <end position="15"/>
    </location>
</feature>
<dbReference type="AlphaFoldDB" id="A0A8H6IHF8"/>
<dbReference type="Proteomes" id="UP000521943">
    <property type="component" value="Unassembled WGS sequence"/>
</dbReference>
<dbReference type="EMBL" id="JACGCI010000004">
    <property type="protein sequence ID" value="KAF6764519.1"/>
    <property type="molecule type" value="Genomic_DNA"/>
</dbReference>
<reference evidence="2 3" key="1">
    <citation type="submission" date="2020-07" db="EMBL/GenBank/DDBJ databases">
        <title>Comparative genomics of pyrophilous fungi reveals a link between fire events and developmental genes.</title>
        <authorList>
            <consortium name="DOE Joint Genome Institute"/>
            <person name="Steindorff A.S."/>
            <person name="Carver A."/>
            <person name="Calhoun S."/>
            <person name="Stillman K."/>
            <person name="Liu H."/>
            <person name="Lipzen A."/>
            <person name="Pangilinan J."/>
            <person name="Labutti K."/>
            <person name="Bruns T.D."/>
            <person name="Grigoriev I.V."/>
        </authorList>
    </citation>
    <scope>NUCLEOTIDE SEQUENCE [LARGE SCALE GENOMIC DNA]</scope>
    <source>
        <strain evidence="2 3">CBS 144469</strain>
    </source>
</reference>
<evidence type="ECO:0000313" key="2">
    <source>
        <dbReference type="EMBL" id="KAF6764519.1"/>
    </source>
</evidence>
<evidence type="ECO:0000256" key="1">
    <source>
        <dbReference type="SAM" id="MobiDB-lite"/>
    </source>
</evidence>
<protein>
    <submittedName>
        <fullName evidence="2">Uncharacterized protein</fullName>
    </submittedName>
</protein>